<protein>
    <submittedName>
        <fullName evidence="2">Primase-helicase family protein</fullName>
    </submittedName>
</protein>
<name>A0ABV7PKN3_9BURK</name>
<keyword evidence="3" id="KW-1185">Reference proteome</keyword>
<proteinExistence type="predicted"/>
<dbReference type="Proteomes" id="UP001595665">
    <property type="component" value="Unassembled WGS sequence"/>
</dbReference>
<dbReference type="EMBL" id="JBHRVV010000001">
    <property type="protein sequence ID" value="MFC3459714.1"/>
    <property type="molecule type" value="Genomic_DNA"/>
</dbReference>
<evidence type="ECO:0000313" key="2">
    <source>
        <dbReference type="EMBL" id="MFC3459714.1"/>
    </source>
</evidence>
<dbReference type="RefSeq" id="WP_379736326.1">
    <property type="nucleotide sequence ID" value="NZ_JBHRVV010000001.1"/>
</dbReference>
<gene>
    <name evidence="2" type="ORF">ACFOPH_15875</name>
</gene>
<sequence>MTQLALVSSNTVEAAPAAPLEEYTESERKLISDYQAALEVGRYFKFHNAASPVTRLISGDDPTQPLPLSFLVDDFVDFCREQGRRPPRKLPSVGYLAYNLQTVTGTIFKPKGTPLVRAKQSRHRYVNTFKAFEPARPALPLSRHFHALMEGMFPDAVERHTFQQYVAHMMQCPEIRPSWHPMLLSETGTGKGFLFESILTPLLCGQTSLLKKYSELTGRFANVMRDCILIQLDDCKSKRADVQTQLKSLMSEERVLLEQKNQAAGMVVTYARFFLASNEEVPLEIDDTERRWWIPKRLGYSNGLTGDDGRKQRKREVIQPLADWLKLDGALEAVHAYFMAYDLEHFDAKTPPMTATLHEQIAKSVTVEQSFALDFLADHQTKVVKSEELSKAFLEASLTKPGYQLISQLFADAGYRSESLTVAGKKTRWWIPAAMTKAEAEAIATAQLPIIDPDYPF</sequence>
<dbReference type="InterPro" id="IPR045455">
    <property type="entry name" value="NrS-1_pol-like_helicase"/>
</dbReference>
<dbReference type="Gene3D" id="3.40.50.300">
    <property type="entry name" value="P-loop containing nucleotide triphosphate hydrolases"/>
    <property type="match status" value="1"/>
</dbReference>
<feature type="domain" description="NrS-1 polymerase-like helicase" evidence="1">
    <location>
        <begin position="184"/>
        <end position="291"/>
    </location>
</feature>
<dbReference type="Pfam" id="PF19263">
    <property type="entry name" value="DUF5906"/>
    <property type="match status" value="1"/>
</dbReference>
<evidence type="ECO:0000259" key="1">
    <source>
        <dbReference type="Pfam" id="PF19263"/>
    </source>
</evidence>
<dbReference type="InterPro" id="IPR027417">
    <property type="entry name" value="P-loop_NTPase"/>
</dbReference>
<comment type="caution">
    <text evidence="2">The sequence shown here is derived from an EMBL/GenBank/DDBJ whole genome shotgun (WGS) entry which is preliminary data.</text>
</comment>
<accession>A0ABV7PKN3</accession>
<evidence type="ECO:0000313" key="3">
    <source>
        <dbReference type="Proteomes" id="UP001595665"/>
    </source>
</evidence>
<reference evidence="3" key="1">
    <citation type="journal article" date="2019" name="Int. J. Syst. Evol. Microbiol.">
        <title>The Global Catalogue of Microorganisms (GCM) 10K type strain sequencing project: providing services to taxonomists for standard genome sequencing and annotation.</title>
        <authorList>
            <consortium name="The Broad Institute Genomics Platform"/>
            <consortium name="The Broad Institute Genome Sequencing Center for Infectious Disease"/>
            <person name="Wu L."/>
            <person name="Ma J."/>
        </authorList>
    </citation>
    <scope>NUCLEOTIDE SEQUENCE [LARGE SCALE GENOMIC DNA]</scope>
    <source>
        <strain evidence="3">CCM 7480</strain>
    </source>
</reference>
<organism evidence="2 3">
    <name type="scientific">Massilia haematophila</name>
    <dbReference type="NCBI Taxonomy" id="457923"/>
    <lineage>
        <taxon>Bacteria</taxon>
        <taxon>Pseudomonadati</taxon>
        <taxon>Pseudomonadota</taxon>
        <taxon>Betaproteobacteria</taxon>
        <taxon>Burkholderiales</taxon>
        <taxon>Oxalobacteraceae</taxon>
        <taxon>Telluria group</taxon>
        <taxon>Massilia</taxon>
    </lineage>
</organism>